<dbReference type="GO" id="GO:0016758">
    <property type="term" value="F:hexosyltransferase activity"/>
    <property type="evidence" value="ECO:0007669"/>
    <property type="project" value="InterPro"/>
</dbReference>
<evidence type="ECO:0000256" key="7">
    <source>
        <dbReference type="ARBA" id="ARBA00022989"/>
    </source>
</evidence>
<dbReference type="PANTHER" id="PTHR11214">
    <property type="entry name" value="BETA-1,3-N-ACETYLGLUCOSAMINYLTRANSFERASE"/>
    <property type="match status" value="1"/>
</dbReference>
<dbReference type="GO" id="GO:0006493">
    <property type="term" value="P:protein O-linked glycosylation"/>
    <property type="evidence" value="ECO:0007669"/>
    <property type="project" value="TreeGrafter"/>
</dbReference>
<dbReference type="AlphaFoldDB" id="A0A1I8Q6G4"/>
<keyword evidence="13" id="KW-1185">Reference proteome</keyword>
<protein>
    <recommendedName>
        <fullName evidence="14">Hexosyltransferase</fullName>
    </recommendedName>
</protein>
<gene>
    <name evidence="12" type="primary">106083981</name>
</gene>
<keyword evidence="5 11" id="KW-0812">Transmembrane</keyword>
<dbReference type="Proteomes" id="UP000095300">
    <property type="component" value="Unassembled WGS sequence"/>
</dbReference>
<evidence type="ECO:0000256" key="1">
    <source>
        <dbReference type="ARBA" id="ARBA00004323"/>
    </source>
</evidence>
<feature type="transmembrane region" description="Helical" evidence="11">
    <location>
        <begin position="7"/>
        <end position="24"/>
    </location>
</feature>
<evidence type="ECO:0000256" key="9">
    <source>
        <dbReference type="ARBA" id="ARBA00023136"/>
    </source>
</evidence>
<keyword evidence="7 11" id="KW-1133">Transmembrane helix</keyword>
<dbReference type="GO" id="GO:0000139">
    <property type="term" value="C:Golgi membrane"/>
    <property type="evidence" value="ECO:0007669"/>
    <property type="project" value="UniProtKB-SubCell"/>
</dbReference>
<dbReference type="VEuPathDB" id="VectorBase:SCAU014334"/>
<dbReference type="EnsemblMetazoa" id="SCAU014334-RA">
    <property type="protein sequence ID" value="SCAU014334-PA"/>
    <property type="gene ID" value="SCAU014334"/>
</dbReference>
<keyword evidence="6" id="KW-0735">Signal-anchor</keyword>
<evidence type="ECO:0000256" key="2">
    <source>
        <dbReference type="ARBA" id="ARBA00008661"/>
    </source>
</evidence>
<comment type="similarity">
    <text evidence="2">Belongs to the glycosyltransferase 31 family.</text>
</comment>
<reference evidence="12" key="1">
    <citation type="submission" date="2020-05" db="UniProtKB">
        <authorList>
            <consortium name="EnsemblMetazoa"/>
        </authorList>
    </citation>
    <scope>IDENTIFICATION</scope>
    <source>
        <strain evidence="12">USDA</strain>
    </source>
</reference>
<evidence type="ECO:0008006" key="14">
    <source>
        <dbReference type="Google" id="ProtNLM"/>
    </source>
</evidence>
<dbReference type="Gene3D" id="3.90.550.50">
    <property type="match status" value="1"/>
</dbReference>
<name>A0A1I8Q6G4_STOCA</name>
<dbReference type="Pfam" id="PF01762">
    <property type="entry name" value="Galactosyl_T"/>
    <property type="match status" value="2"/>
</dbReference>
<evidence type="ECO:0000256" key="10">
    <source>
        <dbReference type="SAM" id="MobiDB-lite"/>
    </source>
</evidence>
<accession>A0A1I8Q6G4</accession>
<evidence type="ECO:0000256" key="3">
    <source>
        <dbReference type="ARBA" id="ARBA00022676"/>
    </source>
</evidence>
<sequence>MFERPPIWVVIVGLNVCVLIWLITVQEPVMYDASTSIISSGNNNNINLHQGSAVTTLQHAGGRADRDIKEAPDVGRHHRPFGEFAALTFNSSSNASIAFANSNNRTDELVGSSTTNAIDLSSSLDLHSLTSSLGTGVLKAKQKPTPSWIKTTAVSSALPEEDFNQLIDLHDFHYIVPQPVCSSDIEALILVHSAPRNNEKRQIIRETWASIGHHMVESPLRVLFLLGYVNDDALQWDIYKENSQFGDVIQGSFVDDYRNMTYKHVMAFKWFLYNCATAQILIKVDDDVYVNTPQLMKYLKDESQQQQQQESGERPSIQEDEQESEYNPTIITLDDTTKTTTTTTKSTNKNSIFDTLKNYAKSLIEPPSESSQSSTTSKNSNFIPSAELFQRPQNLLFCQKIIGSMVKRSYRSKWRVSFKEYSERYYPPYCPGYAIIYSPDVVFRLYTAAQKFKYFWIDDVHITGVLAQQTNTTITTSSHYVLYSDECERLLTGKTDLKDMEFLFAWHSISPQQVKAIWQLQMLSLPPTPYDDPQHYRKRRKRKKTRRRQQNLTGRVAYNISNYITPEGFR</sequence>
<evidence type="ECO:0000256" key="8">
    <source>
        <dbReference type="ARBA" id="ARBA00023034"/>
    </source>
</evidence>
<feature type="region of interest" description="Disordered" evidence="10">
    <location>
        <begin position="529"/>
        <end position="551"/>
    </location>
</feature>
<comment type="subcellular location">
    <subcellularLocation>
        <location evidence="1">Golgi apparatus membrane</location>
        <topology evidence="1">Single-pass type II membrane protein</topology>
    </subcellularLocation>
</comment>
<dbReference type="InterPro" id="IPR002659">
    <property type="entry name" value="Glyco_trans_31"/>
</dbReference>
<evidence type="ECO:0000256" key="6">
    <source>
        <dbReference type="ARBA" id="ARBA00022968"/>
    </source>
</evidence>
<keyword evidence="3" id="KW-0328">Glycosyltransferase</keyword>
<evidence type="ECO:0000256" key="5">
    <source>
        <dbReference type="ARBA" id="ARBA00022692"/>
    </source>
</evidence>
<dbReference type="STRING" id="35570.A0A1I8Q6G4"/>
<evidence type="ECO:0000256" key="4">
    <source>
        <dbReference type="ARBA" id="ARBA00022679"/>
    </source>
</evidence>
<dbReference type="PANTHER" id="PTHR11214:SF376">
    <property type="entry name" value="HEXOSYLTRANSFERASE"/>
    <property type="match status" value="1"/>
</dbReference>
<evidence type="ECO:0000313" key="12">
    <source>
        <dbReference type="EnsemblMetazoa" id="SCAU014334-PA"/>
    </source>
</evidence>
<feature type="compositionally biased region" description="Basic residues" evidence="10">
    <location>
        <begin position="536"/>
        <end position="549"/>
    </location>
</feature>
<feature type="region of interest" description="Disordered" evidence="10">
    <location>
        <begin position="300"/>
        <end position="347"/>
    </location>
</feature>
<keyword evidence="8" id="KW-0333">Golgi apparatus</keyword>
<feature type="compositionally biased region" description="Low complexity" evidence="10">
    <location>
        <begin position="329"/>
        <end position="347"/>
    </location>
</feature>
<keyword evidence="9 11" id="KW-0472">Membrane</keyword>
<proteinExistence type="inferred from homology"/>
<evidence type="ECO:0000256" key="11">
    <source>
        <dbReference type="SAM" id="Phobius"/>
    </source>
</evidence>
<dbReference type="OrthoDB" id="115198at2759"/>
<evidence type="ECO:0000313" key="13">
    <source>
        <dbReference type="Proteomes" id="UP000095300"/>
    </source>
</evidence>
<organism evidence="12 13">
    <name type="scientific">Stomoxys calcitrans</name>
    <name type="common">Stable fly</name>
    <name type="synonym">Conops calcitrans</name>
    <dbReference type="NCBI Taxonomy" id="35570"/>
    <lineage>
        <taxon>Eukaryota</taxon>
        <taxon>Metazoa</taxon>
        <taxon>Ecdysozoa</taxon>
        <taxon>Arthropoda</taxon>
        <taxon>Hexapoda</taxon>
        <taxon>Insecta</taxon>
        <taxon>Pterygota</taxon>
        <taxon>Neoptera</taxon>
        <taxon>Endopterygota</taxon>
        <taxon>Diptera</taxon>
        <taxon>Brachycera</taxon>
        <taxon>Muscomorpha</taxon>
        <taxon>Muscoidea</taxon>
        <taxon>Muscidae</taxon>
        <taxon>Stomoxys</taxon>
    </lineage>
</organism>
<keyword evidence="4" id="KW-0808">Transferase</keyword>